<evidence type="ECO:0000256" key="1">
    <source>
        <dbReference type="SAM" id="MobiDB-lite"/>
    </source>
</evidence>
<name>A0A0D3KR20_EMIH1</name>
<feature type="compositionally biased region" description="Low complexity" evidence="1">
    <location>
        <begin position="165"/>
        <end position="180"/>
    </location>
</feature>
<reference evidence="3" key="1">
    <citation type="journal article" date="2013" name="Nature">
        <title>Pan genome of the phytoplankton Emiliania underpins its global distribution.</title>
        <authorList>
            <person name="Read B.A."/>
            <person name="Kegel J."/>
            <person name="Klute M.J."/>
            <person name="Kuo A."/>
            <person name="Lefebvre S.C."/>
            <person name="Maumus F."/>
            <person name="Mayer C."/>
            <person name="Miller J."/>
            <person name="Monier A."/>
            <person name="Salamov A."/>
            <person name="Young J."/>
            <person name="Aguilar M."/>
            <person name="Claverie J.M."/>
            <person name="Frickenhaus S."/>
            <person name="Gonzalez K."/>
            <person name="Herman E.K."/>
            <person name="Lin Y.C."/>
            <person name="Napier J."/>
            <person name="Ogata H."/>
            <person name="Sarno A.F."/>
            <person name="Shmutz J."/>
            <person name="Schroeder D."/>
            <person name="de Vargas C."/>
            <person name="Verret F."/>
            <person name="von Dassow P."/>
            <person name="Valentin K."/>
            <person name="Van de Peer Y."/>
            <person name="Wheeler G."/>
            <person name="Dacks J.B."/>
            <person name="Delwiche C.F."/>
            <person name="Dyhrman S.T."/>
            <person name="Glockner G."/>
            <person name="John U."/>
            <person name="Richards T."/>
            <person name="Worden A.Z."/>
            <person name="Zhang X."/>
            <person name="Grigoriev I.V."/>
            <person name="Allen A.E."/>
            <person name="Bidle K."/>
            <person name="Borodovsky M."/>
            <person name="Bowler C."/>
            <person name="Brownlee C."/>
            <person name="Cock J.M."/>
            <person name="Elias M."/>
            <person name="Gladyshev V.N."/>
            <person name="Groth M."/>
            <person name="Guda C."/>
            <person name="Hadaegh A."/>
            <person name="Iglesias-Rodriguez M.D."/>
            <person name="Jenkins J."/>
            <person name="Jones B.M."/>
            <person name="Lawson T."/>
            <person name="Leese F."/>
            <person name="Lindquist E."/>
            <person name="Lobanov A."/>
            <person name="Lomsadze A."/>
            <person name="Malik S.B."/>
            <person name="Marsh M.E."/>
            <person name="Mackinder L."/>
            <person name="Mock T."/>
            <person name="Mueller-Roeber B."/>
            <person name="Pagarete A."/>
            <person name="Parker M."/>
            <person name="Probert I."/>
            <person name="Quesneville H."/>
            <person name="Raines C."/>
            <person name="Rensing S.A."/>
            <person name="Riano-Pachon D.M."/>
            <person name="Richier S."/>
            <person name="Rokitta S."/>
            <person name="Shiraiwa Y."/>
            <person name="Soanes D.M."/>
            <person name="van der Giezen M."/>
            <person name="Wahlund T.M."/>
            <person name="Williams B."/>
            <person name="Wilson W."/>
            <person name="Wolfe G."/>
            <person name="Wurch L.L."/>
        </authorList>
    </citation>
    <scope>NUCLEOTIDE SEQUENCE</scope>
</reference>
<keyword evidence="3" id="KW-1185">Reference proteome</keyword>
<proteinExistence type="predicted"/>
<dbReference type="PaxDb" id="2903-EOD38205"/>
<organism evidence="2 3">
    <name type="scientific">Emiliania huxleyi (strain CCMP1516)</name>
    <dbReference type="NCBI Taxonomy" id="280463"/>
    <lineage>
        <taxon>Eukaryota</taxon>
        <taxon>Haptista</taxon>
        <taxon>Haptophyta</taxon>
        <taxon>Prymnesiophyceae</taxon>
        <taxon>Isochrysidales</taxon>
        <taxon>Noelaerhabdaceae</taxon>
        <taxon>Emiliania</taxon>
    </lineage>
</organism>
<accession>A0A0D3KR20</accession>
<feature type="region of interest" description="Disordered" evidence="1">
    <location>
        <begin position="108"/>
        <end position="182"/>
    </location>
</feature>
<dbReference type="AlphaFoldDB" id="A0A0D3KR20"/>
<dbReference type="Proteomes" id="UP000013827">
    <property type="component" value="Unassembled WGS sequence"/>
</dbReference>
<evidence type="ECO:0008006" key="4">
    <source>
        <dbReference type="Google" id="ProtNLM"/>
    </source>
</evidence>
<dbReference type="EnsemblProtists" id="EOD38205">
    <property type="protein sequence ID" value="EOD38205"/>
    <property type="gene ID" value="EMIHUDRAFT_200731"/>
</dbReference>
<dbReference type="HOGENOM" id="CLU_546837_0_0_1"/>
<dbReference type="KEGG" id="ehx:EMIHUDRAFT_200731"/>
<protein>
    <recommendedName>
        <fullName evidence="4">AP2/ERF domain-containing protein</fullName>
    </recommendedName>
</protein>
<sequence>MHSSATAPAAAVVAAEAGTRLATGRPPGRAPVAAVAPDGALRRLVRRRCLLLEECVAARALAHLGIDDSFEVATSYAAGLRRCTQNALTTSSALAAATLGGEAAQGEAAADVGGGGGAGGYESPVDEASEGLGKVPGAGSGHSLGTLQAPGLPQGTPPAPSGHPSGTLGAAVGGSTAAAGEPEEELQMWQAAMDDDDEEGAAALDEAAAKVTCRDRLHPAQQATAHCSTSGRKKAVRPAEPVEPVDSRPLEWAGTTAACERAMGRAYWLRPEPSLGGYATGYMPDGSWGGWVPVSKGLRASGSPARSRRRWTSSTGCGARWCMRWIEKNFQPGTKRVQARLRAQELAMKNGDDRRVVEARPVAAGPVPAVGEPAGAWCGTRRRPGGLCAPRVAPVCSFEMCKSDRDREVVREAARERIRPVEEAGKMLEWDWGSERLAVAESCLPSRVAEARRLVAQEFRAVVVWKGTACWGAGWRRASAACRMIAWGSDRQRRLGFGF</sequence>
<evidence type="ECO:0000313" key="2">
    <source>
        <dbReference type="EnsemblProtists" id="EOD38205"/>
    </source>
</evidence>
<feature type="compositionally biased region" description="Polar residues" evidence="1">
    <location>
        <begin position="221"/>
        <end position="230"/>
    </location>
</feature>
<feature type="region of interest" description="Disordered" evidence="1">
    <location>
        <begin position="221"/>
        <end position="243"/>
    </location>
</feature>
<reference evidence="2" key="2">
    <citation type="submission" date="2024-10" db="UniProtKB">
        <authorList>
            <consortium name="EnsemblProtists"/>
        </authorList>
    </citation>
    <scope>IDENTIFICATION</scope>
</reference>
<dbReference type="GeneID" id="17283475"/>
<evidence type="ECO:0000313" key="3">
    <source>
        <dbReference type="Proteomes" id="UP000013827"/>
    </source>
</evidence>
<dbReference type="RefSeq" id="XP_005790634.1">
    <property type="nucleotide sequence ID" value="XM_005790577.1"/>
</dbReference>